<dbReference type="Proteomes" id="UP000011014">
    <property type="component" value="Unassembled WGS sequence"/>
</dbReference>
<keyword evidence="2" id="KW-0342">GTP-binding</keyword>
<dbReference type="AlphaFoldDB" id="E4Z1L4"/>
<dbReference type="InterPro" id="IPR009001">
    <property type="entry name" value="Transl_elong_EF1A/Init_IF2_C"/>
</dbReference>
<reference evidence="3" key="1">
    <citation type="journal article" date="2010" name="Science">
        <title>Plasticity of animal genome architecture unmasked by rapid evolution of a pelagic tunicate.</title>
        <authorList>
            <person name="Denoeud F."/>
            <person name="Henriet S."/>
            <person name="Mungpakdee S."/>
            <person name="Aury J.M."/>
            <person name="Da Silva C."/>
            <person name="Brinkmann H."/>
            <person name="Mikhaleva J."/>
            <person name="Olsen L.C."/>
            <person name="Jubin C."/>
            <person name="Canestro C."/>
            <person name="Bouquet J.M."/>
            <person name="Danks G."/>
            <person name="Poulain J."/>
            <person name="Campsteijn C."/>
            <person name="Adamski M."/>
            <person name="Cross I."/>
            <person name="Yadetie F."/>
            <person name="Muffato M."/>
            <person name="Louis A."/>
            <person name="Butcher S."/>
            <person name="Tsagkogeorga G."/>
            <person name="Konrad A."/>
            <person name="Singh S."/>
            <person name="Jensen M.F."/>
            <person name="Cong E.H."/>
            <person name="Eikeseth-Otteraa H."/>
            <person name="Noel B."/>
            <person name="Anthouard V."/>
            <person name="Porcel B.M."/>
            <person name="Kachouri-Lafond R."/>
            <person name="Nishino A."/>
            <person name="Ugolini M."/>
            <person name="Chourrout P."/>
            <person name="Nishida H."/>
            <person name="Aasland R."/>
            <person name="Huzurbazar S."/>
            <person name="Westhof E."/>
            <person name="Delsuc F."/>
            <person name="Lehrach H."/>
            <person name="Reinhardt R."/>
            <person name="Weissenbach J."/>
            <person name="Roy S.W."/>
            <person name="Artiguenave F."/>
            <person name="Postlethwait J.H."/>
            <person name="Manak J.R."/>
            <person name="Thompson E.M."/>
            <person name="Jaillon O."/>
            <person name="Du Pasquier L."/>
            <person name="Boudinot P."/>
            <person name="Liberles D.A."/>
            <person name="Volff J.N."/>
            <person name="Philippe H."/>
            <person name="Lenhard B."/>
            <person name="Roest Crollius H."/>
            <person name="Wincker P."/>
            <person name="Chourrout D."/>
        </authorList>
    </citation>
    <scope>NUCLEOTIDE SEQUENCE [LARGE SCALE GENOMIC DNA]</scope>
</reference>
<evidence type="ECO:0008006" key="4">
    <source>
        <dbReference type="Google" id="ProtNLM"/>
    </source>
</evidence>
<evidence type="ECO:0000256" key="2">
    <source>
        <dbReference type="ARBA" id="ARBA00023134"/>
    </source>
</evidence>
<organism evidence="3">
    <name type="scientific">Oikopleura dioica</name>
    <name type="common">Tunicate</name>
    <dbReference type="NCBI Taxonomy" id="34765"/>
    <lineage>
        <taxon>Eukaryota</taxon>
        <taxon>Metazoa</taxon>
        <taxon>Chordata</taxon>
        <taxon>Tunicata</taxon>
        <taxon>Appendicularia</taxon>
        <taxon>Copelata</taxon>
        <taxon>Oikopleuridae</taxon>
        <taxon>Oikopleura</taxon>
    </lineage>
</organism>
<protein>
    <recommendedName>
        <fullName evidence="4">Translation elongation factor EFTu/EF1A C-terminal domain-containing protein</fullName>
    </recommendedName>
</protein>
<name>E4Z1L4_OIKDI</name>
<dbReference type="SUPFAM" id="SSF50465">
    <property type="entry name" value="EF-Tu/eEF-1alpha/eIF2-gamma C-terminal domain"/>
    <property type="match status" value="1"/>
</dbReference>
<accession>E4Z1L4</accession>
<gene>
    <name evidence="3" type="ORF">GSOID_T00023674001</name>
</gene>
<keyword evidence="1" id="KW-0547">Nucleotide-binding</keyword>
<sequence>AVVHIGSIHQSAKIMSMDKQILRSGDVSTVHFYFLKRPEYIQIGQLFLFREGKTKAIGRITELVE</sequence>
<dbReference type="EMBL" id="FN656517">
    <property type="protein sequence ID" value="CBY41592.1"/>
    <property type="molecule type" value="Genomic_DNA"/>
</dbReference>
<evidence type="ECO:0000256" key="1">
    <source>
        <dbReference type="ARBA" id="ARBA00022741"/>
    </source>
</evidence>
<evidence type="ECO:0000313" key="3">
    <source>
        <dbReference type="EMBL" id="CBY41592.1"/>
    </source>
</evidence>
<feature type="non-terminal residue" evidence="3">
    <location>
        <position position="1"/>
    </location>
</feature>
<proteinExistence type="predicted"/>
<dbReference type="GO" id="GO:0005525">
    <property type="term" value="F:GTP binding"/>
    <property type="evidence" value="ECO:0007669"/>
    <property type="project" value="UniProtKB-KW"/>
</dbReference>